<reference evidence="3" key="1">
    <citation type="submission" date="2018-11" db="EMBL/GenBank/DDBJ databases">
        <authorList>
            <person name="Alioto T."/>
            <person name="Alioto T."/>
        </authorList>
    </citation>
    <scope>NUCLEOTIDE SEQUENCE</scope>
</reference>
<organism evidence="3 4">
    <name type="scientific">Mytilus galloprovincialis</name>
    <name type="common">Mediterranean mussel</name>
    <dbReference type="NCBI Taxonomy" id="29158"/>
    <lineage>
        <taxon>Eukaryota</taxon>
        <taxon>Metazoa</taxon>
        <taxon>Spiralia</taxon>
        <taxon>Lophotrochozoa</taxon>
        <taxon>Mollusca</taxon>
        <taxon>Bivalvia</taxon>
        <taxon>Autobranchia</taxon>
        <taxon>Pteriomorphia</taxon>
        <taxon>Mytilida</taxon>
        <taxon>Mytiloidea</taxon>
        <taxon>Mytilidae</taxon>
        <taxon>Mytilinae</taxon>
        <taxon>Mytilus</taxon>
    </lineage>
</organism>
<feature type="transmembrane region" description="Helical" evidence="1">
    <location>
        <begin position="371"/>
        <end position="389"/>
    </location>
</feature>
<dbReference type="Pfam" id="PF13927">
    <property type="entry name" value="Ig_3"/>
    <property type="match status" value="1"/>
</dbReference>
<evidence type="ECO:0000313" key="4">
    <source>
        <dbReference type="Proteomes" id="UP000596742"/>
    </source>
</evidence>
<keyword evidence="1" id="KW-0812">Transmembrane</keyword>
<dbReference type="PROSITE" id="PS50835">
    <property type="entry name" value="IG_LIKE"/>
    <property type="match status" value="1"/>
</dbReference>
<dbReference type="InterPro" id="IPR007110">
    <property type="entry name" value="Ig-like_dom"/>
</dbReference>
<dbReference type="SMART" id="SM00409">
    <property type="entry name" value="IG"/>
    <property type="match status" value="1"/>
</dbReference>
<proteinExistence type="predicted"/>
<feature type="transmembrane region" description="Helical" evidence="1">
    <location>
        <begin position="6"/>
        <end position="25"/>
    </location>
</feature>
<dbReference type="InterPro" id="IPR013783">
    <property type="entry name" value="Ig-like_fold"/>
</dbReference>
<evidence type="ECO:0000259" key="2">
    <source>
        <dbReference type="PROSITE" id="PS50835"/>
    </source>
</evidence>
<keyword evidence="4" id="KW-1185">Reference proteome</keyword>
<keyword evidence="1" id="KW-1133">Transmembrane helix</keyword>
<comment type="caution">
    <text evidence="3">The sequence shown here is derived from an EMBL/GenBank/DDBJ whole genome shotgun (WGS) entry which is preliminary data.</text>
</comment>
<sequence length="412" mass="46422">MYVDGLIYILSTFSLTFGNYMFPVLKMDNGSGIRVMDFWNMEQVHCGTHSTSGLYRHDYIDYADVSCISFIYVFYGDTARSLKYTNPTTLKIEEWMSRAAEYTWNGIPQSTDNFIINTFYDYEFIWMNERNDTLYAGMYYTEDNDNYPQFVYSIGGVNFTGSNNPTNVSTVTFAKYLEVYFWMSDSCNISSVNQHLNECPGKVPPIIQTPQTSVLFTSRDNVTLVCSYLSYYPVLDVRWNFDSSENGVRIIITNDIDHTKYSGSSTQVPSLTIHAAELSDQGNYTCSMKNRYGWAEGSGIQINMLTDTSLCQCPCSQVKNGSSYTAEELQVLLSSSLKKLEKELKVDKKLLSSYVSKHVSASDDRQSSRSLGIGGIVCLCLMAAAILGMDLMSIKRHTATAKGICLGRPQKL</sequence>
<gene>
    <name evidence="3" type="ORF">MGAL_10B039642</name>
</gene>
<dbReference type="EMBL" id="UYJE01007260">
    <property type="protein sequence ID" value="VDI53104.1"/>
    <property type="molecule type" value="Genomic_DNA"/>
</dbReference>
<keyword evidence="1" id="KW-0472">Membrane</keyword>
<dbReference type="Gene3D" id="2.60.40.10">
    <property type="entry name" value="Immunoglobulins"/>
    <property type="match status" value="1"/>
</dbReference>
<accession>A0A8B6FT42</accession>
<dbReference type="Proteomes" id="UP000596742">
    <property type="component" value="Unassembled WGS sequence"/>
</dbReference>
<feature type="domain" description="Ig-like" evidence="2">
    <location>
        <begin position="204"/>
        <end position="306"/>
    </location>
</feature>
<dbReference type="OrthoDB" id="6085815at2759"/>
<dbReference type="InterPro" id="IPR003599">
    <property type="entry name" value="Ig_sub"/>
</dbReference>
<evidence type="ECO:0000256" key="1">
    <source>
        <dbReference type="SAM" id="Phobius"/>
    </source>
</evidence>
<dbReference type="SUPFAM" id="SSF48726">
    <property type="entry name" value="Immunoglobulin"/>
    <property type="match status" value="1"/>
</dbReference>
<dbReference type="AlphaFoldDB" id="A0A8B6FT42"/>
<evidence type="ECO:0000313" key="3">
    <source>
        <dbReference type="EMBL" id="VDI53104.1"/>
    </source>
</evidence>
<dbReference type="InterPro" id="IPR036179">
    <property type="entry name" value="Ig-like_dom_sf"/>
</dbReference>
<protein>
    <recommendedName>
        <fullName evidence="2">Ig-like domain-containing protein</fullName>
    </recommendedName>
</protein>
<name>A0A8B6FT42_MYTGA</name>
<dbReference type="CDD" id="cd00096">
    <property type="entry name" value="Ig"/>
    <property type="match status" value="1"/>
</dbReference>